<reference evidence="1 2" key="1">
    <citation type="journal article" date="2015" name="Antonie Van Leeuwenhoek">
        <title>Streptomyces klenkii sp. nov., isolated from deep marine sediment.</title>
        <authorList>
            <person name="Veyisoglu A."/>
            <person name="Sahin N."/>
        </authorList>
    </citation>
    <scope>NUCLEOTIDE SEQUENCE [LARGE SCALE GENOMIC DNA]</scope>
    <source>
        <strain evidence="1 2">KCTC 29202</strain>
    </source>
</reference>
<dbReference type="Proteomes" id="UP000270343">
    <property type="component" value="Unassembled WGS sequence"/>
</dbReference>
<comment type="caution">
    <text evidence="1">The sequence shown here is derived from an EMBL/GenBank/DDBJ whole genome shotgun (WGS) entry which is preliminary data.</text>
</comment>
<protein>
    <recommendedName>
        <fullName evidence="3">Integrase</fullName>
    </recommendedName>
</protein>
<dbReference type="AlphaFoldDB" id="A0A3A9ZVQ9"/>
<evidence type="ECO:0000313" key="2">
    <source>
        <dbReference type="Proteomes" id="UP000270343"/>
    </source>
</evidence>
<accession>A0A3A9ZVQ9</accession>
<dbReference type="EMBL" id="RBAM01000136">
    <property type="protein sequence ID" value="RKN52432.1"/>
    <property type="molecule type" value="Genomic_DNA"/>
</dbReference>
<gene>
    <name evidence="1" type="ORF">D7231_35235</name>
</gene>
<name>A0A3A9ZVQ9_9ACTN</name>
<keyword evidence="2" id="KW-1185">Reference proteome</keyword>
<evidence type="ECO:0000313" key="1">
    <source>
        <dbReference type="EMBL" id="RKN52432.1"/>
    </source>
</evidence>
<feature type="non-terminal residue" evidence="1">
    <location>
        <position position="375"/>
    </location>
</feature>
<evidence type="ECO:0008006" key="3">
    <source>
        <dbReference type="Google" id="ProtNLM"/>
    </source>
</evidence>
<sequence>MYDQSRGVCLACRVYRKRHPDRGACRICRHTAALWEGACRLCRRQAALAERNRGGKERMDLEGDNRHGQQLYFGDMDRRVRLTEPIEARRSRRKGRPAPRDRFRALRPASHKQLVLFQSPRSLRTGQQRGFPPPLDTELAAALDAHATEYAQRHGWSKHLTWAVRRALRILLGTQDTPGAAIKATAVAQVPAVNLPARHLRALLAETGFLDDDRPRTLELWFTAETEHLPPAMADELRIWFTAIHRGSNTPPRSRPLGEPSVRHYLRNVLPMVRRWAASNDSLRAITRADILDTLPAGVWRRRDAITAVRSLFRTLKRHRAVFHNPTTRIPHEPTTILPQPVDTDAIRQALEDDDPVRATLAAMVAFHALTVTDL</sequence>
<proteinExistence type="predicted"/>
<organism evidence="1 2">
    <name type="scientific">Streptomyces klenkii</name>
    <dbReference type="NCBI Taxonomy" id="1420899"/>
    <lineage>
        <taxon>Bacteria</taxon>
        <taxon>Bacillati</taxon>
        <taxon>Actinomycetota</taxon>
        <taxon>Actinomycetes</taxon>
        <taxon>Kitasatosporales</taxon>
        <taxon>Streptomycetaceae</taxon>
        <taxon>Streptomyces</taxon>
    </lineage>
</organism>